<feature type="domain" description="FAD dependent oxidoreductase" evidence="10">
    <location>
        <begin position="3"/>
        <end position="300"/>
    </location>
</feature>
<dbReference type="GO" id="GO:0005737">
    <property type="term" value="C:cytoplasm"/>
    <property type="evidence" value="ECO:0007669"/>
    <property type="project" value="TreeGrafter"/>
</dbReference>
<organism evidence="11 12">
    <name type="scientific">Paractinoplanes tereljensis</name>
    <dbReference type="NCBI Taxonomy" id="571912"/>
    <lineage>
        <taxon>Bacteria</taxon>
        <taxon>Bacillati</taxon>
        <taxon>Actinomycetota</taxon>
        <taxon>Actinomycetes</taxon>
        <taxon>Micromonosporales</taxon>
        <taxon>Micromonosporaceae</taxon>
        <taxon>Paractinoplanes</taxon>
    </lineage>
</organism>
<dbReference type="Proteomes" id="UP000623608">
    <property type="component" value="Unassembled WGS sequence"/>
</dbReference>
<evidence type="ECO:0000256" key="4">
    <source>
        <dbReference type="ARBA" id="ARBA00022827"/>
    </source>
</evidence>
<name>A0A919NUZ2_9ACTN</name>
<feature type="binding site" evidence="9">
    <location>
        <position position="206"/>
    </location>
    <ligand>
        <name>D-dopa</name>
        <dbReference type="ChEBI" id="CHEBI:149689"/>
    </ligand>
</feature>
<dbReference type="Pfam" id="PF01266">
    <property type="entry name" value="DAO"/>
    <property type="match status" value="1"/>
</dbReference>
<dbReference type="SUPFAM" id="SSF54373">
    <property type="entry name" value="FAD-linked reductases, C-terminal domain"/>
    <property type="match status" value="1"/>
</dbReference>
<keyword evidence="4 9" id="KW-0274">FAD</keyword>
<dbReference type="PROSITE" id="PS00677">
    <property type="entry name" value="DAO"/>
    <property type="match status" value="1"/>
</dbReference>
<reference evidence="11" key="1">
    <citation type="submission" date="2021-01" db="EMBL/GenBank/DDBJ databases">
        <title>Whole genome shotgun sequence of Actinoplanes tereljensis NBRC 105297.</title>
        <authorList>
            <person name="Komaki H."/>
            <person name="Tamura T."/>
        </authorList>
    </citation>
    <scope>NUCLEOTIDE SEQUENCE</scope>
    <source>
        <strain evidence="11">NBRC 105297</strain>
    </source>
</reference>
<dbReference type="SUPFAM" id="SSF51971">
    <property type="entry name" value="Nucleotide-binding domain"/>
    <property type="match status" value="1"/>
</dbReference>
<dbReference type="PANTHER" id="PTHR11530">
    <property type="entry name" value="D-AMINO ACID OXIDASE"/>
    <property type="match status" value="1"/>
</dbReference>
<comment type="similarity">
    <text evidence="2">Belongs to the DAMOX/DASOX family.</text>
</comment>
<dbReference type="PIRSF" id="PIRSF000189">
    <property type="entry name" value="D-aa_oxidase"/>
    <property type="match status" value="1"/>
</dbReference>
<evidence type="ECO:0000313" key="11">
    <source>
        <dbReference type="EMBL" id="GIF25660.1"/>
    </source>
</evidence>
<dbReference type="InterPro" id="IPR023209">
    <property type="entry name" value="DAO"/>
</dbReference>
<proteinExistence type="inferred from homology"/>
<keyword evidence="3" id="KW-0285">Flavoprotein</keyword>
<keyword evidence="5" id="KW-0560">Oxidoreductase</keyword>
<comment type="cofactor">
    <cofactor evidence="1 9">
        <name>FAD</name>
        <dbReference type="ChEBI" id="CHEBI:57692"/>
    </cofactor>
</comment>
<dbReference type="Gene3D" id="3.40.50.720">
    <property type="entry name" value="NAD(P)-binding Rossmann-like Domain"/>
    <property type="match status" value="1"/>
</dbReference>
<dbReference type="AlphaFoldDB" id="A0A919NUZ2"/>
<feature type="binding site" evidence="9">
    <location>
        <position position="261"/>
    </location>
    <ligand>
        <name>D-dopa</name>
        <dbReference type="ChEBI" id="CHEBI:149689"/>
    </ligand>
</feature>
<feature type="binding site" evidence="9">
    <location>
        <position position="166"/>
    </location>
    <ligand>
        <name>FAD</name>
        <dbReference type="ChEBI" id="CHEBI:57692"/>
    </ligand>
</feature>
<gene>
    <name evidence="11" type="ORF">Ate02nite_83900</name>
</gene>
<dbReference type="Gene3D" id="3.30.9.10">
    <property type="entry name" value="D-Amino Acid Oxidase, subunit A, domain 2"/>
    <property type="match status" value="1"/>
</dbReference>
<dbReference type="InterPro" id="IPR006181">
    <property type="entry name" value="D-amino_acid_oxidase_CS"/>
</dbReference>
<evidence type="ECO:0000256" key="5">
    <source>
        <dbReference type="ARBA" id="ARBA00023002"/>
    </source>
</evidence>
<dbReference type="EMBL" id="BOMY01000053">
    <property type="protein sequence ID" value="GIF25660.1"/>
    <property type="molecule type" value="Genomic_DNA"/>
</dbReference>
<evidence type="ECO:0000256" key="8">
    <source>
        <dbReference type="ARBA" id="ARBA00049547"/>
    </source>
</evidence>
<accession>A0A919NUZ2</accession>
<evidence type="ECO:0000256" key="1">
    <source>
        <dbReference type="ARBA" id="ARBA00001974"/>
    </source>
</evidence>
<evidence type="ECO:0000259" key="10">
    <source>
        <dbReference type="Pfam" id="PF01266"/>
    </source>
</evidence>
<evidence type="ECO:0000256" key="3">
    <source>
        <dbReference type="ARBA" id="ARBA00022630"/>
    </source>
</evidence>
<evidence type="ECO:0000256" key="7">
    <source>
        <dbReference type="ARBA" id="ARBA00039751"/>
    </source>
</evidence>
<feature type="binding site" evidence="9">
    <location>
        <position position="284"/>
    </location>
    <ligand>
        <name>D-dopa</name>
        <dbReference type="ChEBI" id="CHEBI:149689"/>
    </ligand>
</feature>
<dbReference type="RefSeq" id="WP_203813476.1">
    <property type="nucleotide sequence ID" value="NZ_BOMY01000053.1"/>
</dbReference>
<dbReference type="GO" id="GO:0071949">
    <property type="term" value="F:FAD binding"/>
    <property type="evidence" value="ECO:0007669"/>
    <property type="project" value="InterPro"/>
</dbReference>
<evidence type="ECO:0000256" key="2">
    <source>
        <dbReference type="ARBA" id="ARBA00006730"/>
    </source>
</evidence>
<comment type="caution">
    <text evidence="11">The sequence shown here is derived from an EMBL/GenBank/DDBJ whole genome shotgun (WGS) entry which is preliminary data.</text>
</comment>
<keyword evidence="12" id="KW-1185">Reference proteome</keyword>
<protein>
    <recommendedName>
        <fullName evidence="7">D-amino-acid oxidase</fullName>
        <ecNumber evidence="6">1.4.3.3</ecNumber>
    </recommendedName>
</protein>
<dbReference type="InterPro" id="IPR006076">
    <property type="entry name" value="FAD-dep_OxRdtase"/>
</dbReference>
<dbReference type="PANTHER" id="PTHR11530:SF11">
    <property type="entry name" value="D-ASPARTATE OXIDASE"/>
    <property type="match status" value="1"/>
</dbReference>
<dbReference type="EC" id="1.4.3.3" evidence="6"/>
<evidence type="ECO:0000256" key="6">
    <source>
        <dbReference type="ARBA" id="ARBA00039101"/>
    </source>
</evidence>
<feature type="binding site" evidence="9">
    <location>
        <begin position="283"/>
        <end position="288"/>
    </location>
    <ligand>
        <name>FAD</name>
        <dbReference type="ChEBI" id="CHEBI:57692"/>
    </ligand>
</feature>
<sequence>MTDVIVVGGGVIGLTAAIRLLERGHTVTVWSADDPLDTVSAVAAAAWYPTRIDGNPQVARWSVATYREFRRQLDDGVPGLLLRPTRNLLRDPIAELPWWAGAADGVRLRDGSHPYAQELHFLAPLAEMGIYLPWLARRIEEAGGRIERRRVTSLADADAEVVVNATGLAARELAGDPAVHPARGHIVLVENPGISEAVRDSAGGAYVHPRSADVVLGGTFEVGRGDFAPDPAQAAAIVERCVALVPELAGAQILGERIGLRPSRHGGPRVEVSGKIIHAYGHGGAGMTLSWGCADEVADLVSAALPPAGRRRTGR</sequence>
<dbReference type="GO" id="GO:0019478">
    <property type="term" value="P:D-amino acid catabolic process"/>
    <property type="evidence" value="ECO:0007669"/>
    <property type="project" value="TreeGrafter"/>
</dbReference>
<evidence type="ECO:0000313" key="12">
    <source>
        <dbReference type="Proteomes" id="UP000623608"/>
    </source>
</evidence>
<feature type="binding site" evidence="9">
    <location>
        <position position="151"/>
    </location>
    <ligand>
        <name>FAD</name>
        <dbReference type="ChEBI" id="CHEBI:57692"/>
    </ligand>
</feature>
<evidence type="ECO:0000256" key="9">
    <source>
        <dbReference type="PIRSR" id="PIRSR000189-1"/>
    </source>
</evidence>
<comment type="catalytic activity">
    <reaction evidence="8">
        <text>a D-alpha-amino acid + O2 + H2O = a 2-oxocarboxylate + H2O2 + NH4(+)</text>
        <dbReference type="Rhea" id="RHEA:21816"/>
        <dbReference type="ChEBI" id="CHEBI:15377"/>
        <dbReference type="ChEBI" id="CHEBI:15379"/>
        <dbReference type="ChEBI" id="CHEBI:16240"/>
        <dbReference type="ChEBI" id="CHEBI:28938"/>
        <dbReference type="ChEBI" id="CHEBI:35179"/>
        <dbReference type="ChEBI" id="CHEBI:59871"/>
        <dbReference type="EC" id="1.4.3.3"/>
    </reaction>
    <physiologicalReaction direction="left-to-right" evidence="8">
        <dbReference type="Rhea" id="RHEA:21817"/>
    </physiologicalReaction>
</comment>
<dbReference type="GO" id="GO:0003884">
    <property type="term" value="F:D-amino-acid oxidase activity"/>
    <property type="evidence" value="ECO:0007669"/>
    <property type="project" value="UniProtKB-EC"/>
</dbReference>